<name>A0ABQ5BQD0_9ASTR</name>
<dbReference type="Proteomes" id="UP001151760">
    <property type="component" value="Unassembled WGS sequence"/>
</dbReference>
<evidence type="ECO:0000313" key="1">
    <source>
        <dbReference type="EMBL" id="GJT15054.1"/>
    </source>
</evidence>
<sequence length="124" mass="13983">MVTPVEKRSSNKFCDFHNDKGHSTDECMQLKKQIEELVRAGKLSHLIKEINEITFPPLANSDGTEGPLVIEAEIGGHLIYRMYIDGGSSTEILYEHCFNQLRLEIKNQMVPATTSLTGFSRETI</sequence>
<reference evidence="1" key="1">
    <citation type="journal article" date="2022" name="Int. J. Mol. Sci.">
        <title>Draft Genome of Tanacetum Coccineum: Genomic Comparison of Closely Related Tanacetum-Family Plants.</title>
        <authorList>
            <person name="Yamashiro T."/>
            <person name="Shiraishi A."/>
            <person name="Nakayama K."/>
            <person name="Satake H."/>
        </authorList>
    </citation>
    <scope>NUCLEOTIDE SEQUENCE</scope>
</reference>
<keyword evidence="2" id="KW-1185">Reference proteome</keyword>
<gene>
    <name evidence="1" type="ORF">Tco_0873760</name>
</gene>
<proteinExistence type="predicted"/>
<accession>A0ABQ5BQD0</accession>
<comment type="caution">
    <text evidence="1">The sequence shown here is derived from an EMBL/GenBank/DDBJ whole genome shotgun (WGS) entry which is preliminary data.</text>
</comment>
<protein>
    <recommendedName>
        <fullName evidence="3">Reverse transcriptase domain-containing protein</fullName>
    </recommendedName>
</protein>
<organism evidence="1 2">
    <name type="scientific">Tanacetum coccineum</name>
    <dbReference type="NCBI Taxonomy" id="301880"/>
    <lineage>
        <taxon>Eukaryota</taxon>
        <taxon>Viridiplantae</taxon>
        <taxon>Streptophyta</taxon>
        <taxon>Embryophyta</taxon>
        <taxon>Tracheophyta</taxon>
        <taxon>Spermatophyta</taxon>
        <taxon>Magnoliopsida</taxon>
        <taxon>eudicotyledons</taxon>
        <taxon>Gunneridae</taxon>
        <taxon>Pentapetalae</taxon>
        <taxon>asterids</taxon>
        <taxon>campanulids</taxon>
        <taxon>Asterales</taxon>
        <taxon>Asteraceae</taxon>
        <taxon>Asteroideae</taxon>
        <taxon>Anthemideae</taxon>
        <taxon>Anthemidinae</taxon>
        <taxon>Tanacetum</taxon>
    </lineage>
</organism>
<evidence type="ECO:0008006" key="3">
    <source>
        <dbReference type="Google" id="ProtNLM"/>
    </source>
</evidence>
<dbReference type="EMBL" id="BQNB010013366">
    <property type="protein sequence ID" value="GJT15054.1"/>
    <property type="molecule type" value="Genomic_DNA"/>
</dbReference>
<evidence type="ECO:0000313" key="2">
    <source>
        <dbReference type="Proteomes" id="UP001151760"/>
    </source>
</evidence>
<reference evidence="1" key="2">
    <citation type="submission" date="2022-01" db="EMBL/GenBank/DDBJ databases">
        <authorList>
            <person name="Yamashiro T."/>
            <person name="Shiraishi A."/>
            <person name="Satake H."/>
            <person name="Nakayama K."/>
        </authorList>
    </citation>
    <scope>NUCLEOTIDE SEQUENCE</scope>
</reference>